<dbReference type="EMBL" id="CAUEEQ010001996">
    <property type="protein sequence ID" value="CAJ0921446.1"/>
    <property type="molecule type" value="Genomic_DNA"/>
</dbReference>
<evidence type="ECO:0000256" key="4">
    <source>
        <dbReference type="ARBA" id="ARBA00022729"/>
    </source>
</evidence>
<gene>
    <name evidence="13" type="ORF">RIMI_LOCUS1519610</name>
</gene>
<keyword evidence="14" id="KW-1185">Reference proteome</keyword>
<dbReference type="SUPFAM" id="SSF53822">
    <property type="entry name" value="Periplasmic binding protein-like I"/>
    <property type="match status" value="1"/>
</dbReference>
<feature type="domain" description="G-protein coupled receptors family 3 profile" evidence="12">
    <location>
        <begin position="234"/>
        <end position="495"/>
    </location>
</feature>
<evidence type="ECO:0000313" key="14">
    <source>
        <dbReference type="Proteomes" id="UP001176940"/>
    </source>
</evidence>
<proteinExistence type="predicted"/>
<evidence type="ECO:0000256" key="1">
    <source>
        <dbReference type="ARBA" id="ARBA00004651"/>
    </source>
</evidence>
<keyword evidence="6" id="KW-0297">G-protein coupled receptor</keyword>
<dbReference type="InterPro" id="IPR000337">
    <property type="entry name" value="GPCR_3"/>
</dbReference>
<evidence type="ECO:0000256" key="10">
    <source>
        <dbReference type="ARBA" id="ARBA00023224"/>
    </source>
</evidence>
<feature type="transmembrane region" description="Helical" evidence="11">
    <location>
        <begin position="388"/>
        <end position="410"/>
    </location>
</feature>
<keyword evidence="7 11" id="KW-0472">Membrane</keyword>
<dbReference type="PROSITE" id="PS50259">
    <property type="entry name" value="G_PROTEIN_RECEP_F3_4"/>
    <property type="match status" value="1"/>
</dbReference>
<comment type="subcellular location">
    <subcellularLocation>
        <location evidence="1">Cell membrane</location>
        <topology evidence="1">Multi-pass membrane protein</topology>
    </subcellularLocation>
</comment>
<comment type="caution">
    <text evidence="13">The sequence shown here is derived from an EMBL/GenBank/DDBJ whole genome shotgun (WGS) entry which is preliminary data.</text>
</comment>
<organism evidence="13 14">
    <name type="scientific">Ranitomeya imitator</name>
    <name type="common">mimic poison frog</name>
    <dbReference type="NCBI Taxonomy" id="111125"/>
    <lineage>
        <taxon>Eukaryota</taxon>
        <taxon>Metazoa</taxon>
        <taxon>Chordata</taxon>
        <taxon>Craniata</taxon>
        <taxon>Vertebrata</taxon>
        <taxon>Euteleostomi</taxon>
        <taxon>Amphibia</taxon>
        <taxon>Batrachia</taxon>
        <taxon>Anura</taxon>
        <taxon>Neobatrachia</taxon>
        <taxon>Hyloidea</taxon>
        <taxon>Dendrobatidae</taxon>
        <taxon>Dendrobatinae</taxon>
        <taxon>Ranitomeya</taxon>
    </lineage>
</organism>
<dbReference type="InterPro" id="IPR028082">
    <property type="entry name" value="Peripla_BP_I"/>
</dbReference>
<keyword evidence="3 11" id="KW-0812">Transmembrane</keyword>
<feature type="transmembrane region" description="Helical" evidence="11">
    <location>
        <begin position="269"/>
        <end position="292"/>
    </location>
</feature>
<feature type="transmembrane region" description="Helical" evidence="11">
    <location>
        <begin position="422"/>
        <end position="444"/>
    </location>
</feature>
<evidence type="ECO:0000256" key="5">
    <source>
        <dbReference type="ARBA" id="ARBA00022989"/>
    </source>
</evidence>
<dbReference type="Proteomes" id="UP001176940">
    <property type="component" value="Unassembled WGS sequence"/>
</dbReference>
<keyword evidence="4" id="KW-0732">Signal</keyword>
<dbReference type="Pfam" id="PF00003">
    <property type="entry name" value="7tm_3"/>
    <property type="match status" value="1"/>
</dbReference>
<sequence>MLSMCRQGLSPREVRSLLTSTDFNGRDWRRSSNSSHRVRLSETLRSTSLLSRLHCGWRRMGDRSGDGSRFPLCSRGNSTPNTQFCIFPRVLEKLKNGNFSLNDETFNFDSSGDALIGYDVLTWDVTNSTTVIKLLGKYEISESKIHINKSLIRWNTKNNQVPFSNCSKSCIPGKFRKYSYISCCYECVLCAKDYYSPMADMTECLKCPSWQWSNNGSDRCTNRTIEYFDWKDPYAITLVVFLAIAFLLLILSAILFAKHFDTPAVKAAGGYYTFLLMISLLISMVSIGFFIGEPNNTICKIRQPLFGISFTISVSCILIKSIRILIAFESAKKYKVLVQLKYLPAVIIIALGSIQVLICTLWLVMNGPYRHDYIVNDIIILKCDEGSYAAFGVMLGHIGLLALICFLLAYKGRKLPDKYNEARCITFSMLVYMFVWILFIPIYINTTSGMYLSAVQAVAILTSIYGVISCHLLPGCYILVFKRKTCTREKYLQSIFSFYRAKRNVQSFCKDKIKIEVPAATVKYIVPIQSSQVALGSLAEARKRHYSC</sequence>
<dbReference type="Pfam" id="PF07562">
    <property type="entry name" value="NCD3G"/>
    <property type="match status" value="1"/>
</dbReference>
<name>A0ABN9KTY0_9NEOB</name>
<dbReference type="InterPro" id="IPR017979">
    <property type="entry name" value="GPCR_3_CS"/>
</dbReference>
<dbReference type="Gene3D" id="2.10.50.30">
    <property type="entry name" value="GPCR, family 3, nine cysteines domain"/>
    <property type="match status" value="1"/>
</dbReference>
<keyword evidence="2" id="KW-1003">Cell membrane</keyword>
<keyword evidence="10" id="KW-0807">Transducer</keyword>
<feature type="transmembrane region" description="Helical" evidence="11">
    <location>
        <begin position="234"/>
        <end position="257"/>
    </location>
</feature>
<keyword evidence="8" id="KW-0675">Receptor</keyword>
<dbReference type="PANTHER" id="PTHR24061">
    <property type="entry name" value="CALCIUM-SENSING RECEPTOR-RELATED"/>
    <property type="match status" value="1"/>
</dbReference>
<dbReference type="PROSITE" id="PS00980">
    <property type="entry name" value="G_PROTEIN_RECEP_F3_2"/>
    <property type="match status" value="1"/>
</dbReference>
<keyword evidence="5 11" id="KW-1133">Transmembrane helix</keyword>
<evidence type="ECO:0000256" key="7">
    <source>
        <dbReference type="ARBA" id="ARBA00023136"/>
    </source>
</evidence>
<protein>
    <recommendedName>
        <fullName evidence="12">G-protein coupled receptors family 3 profile domain-containing protein</fullName>
    </recommendedName>
</protein>
<dbReference type="InterPro" id="IPR038550">
    <property type="entry name" value="GPCR_3_9-Cys_sf"/>
</dbReference>
<dbReference type="PRINTS" id="PR00248">
    <property type="entry name" value="GPCRMGR"/>
</dbReference>
<dbReference type="InterPro" id="IPR000068">
    <property type="entry name" value="GPCR_3_Ca_sens_rcpt-rel"/>
</dbReference>
<evidence type="ECO:0000256" key="6">
    <source>
        <dbReference type="ARBA" id="ARBA00023040"/>
    </source>
</evidence>
<feature type="transmembrane region" description="Helical" evidence="11">
    <location>
        <begin position="340"/>
        <end position="365"/>
    </location>
</feature>
<accession>A0ABN9KTY0</accession>
<evidence type="ECO:0000313" key="13">
    <source>
        <dbReference type="EMBL" id="CAJ0921446.1"/>
    </source>
</evidence>
<evidence type="ECO:0000256" key="9">
    <source>
        <dbReference type="ARBA" id="ARBA00023180"/>
    </source>
</evidence>
<evidence type="ECO:0000256" key="8">
    <source>
        <dbReference type="ARBA" id="ARBA00023170"/>
    </source>
</evidence>
<evidence type="ECO:0000256" key="11">
    <source>
        <dbReference type="SAM" id="Phobius"/>
    </source>
</evidence>
<keyword evidence="9" id="KW-0325">Glycoprotein</keyword>
<evidence type="ECO:0000259" key="12">
    <source>
        <dbReference type="PROSITE" id="PS50259"/>
    </source>
</evidence>
<dbReference type="InterPro" id="IPR017978">
    <property type="entry name" value="GPCR_3_C"/>
</dbReference>
<reference evidence="13" key="1">
    <citation type="submission" date="2023-07" db="EMBL/GenBank/DDBJ databases">
        <authorList>
            <person name="Stuckert A."/>
        </authorList>
    </citation>
    <scope>NUCLEOTIDE SEQUENCE</scope>
</reference>
<feature type="transmembrane region" description="Helical" evidence="11">
    <location>
        <begin position="450"/>
        <end position="480"/>
    </location>
</feature>
<dbReference type="PANTHER" id="PTHR24061:SF550">
    <property type="entry name" value="G-PROTEIN COUPLED RECEPTOR FAMILY C GROUP 6 MEMBER A-LIKE"/>
    <property type="match status" value="1"/>
</dbReference>
<feature type="transmembrane region" description="Helical" evidence="11">
    <location>
        <begin position="304"/>
        <end position="328"/>
    </location>
</feature>
<dbReference type="InterPro" id="IPR011500">
    <property type="entry name" value="GPCR_3_9-Cys_dom"/>
</dbReference>
<evidence type="ECO:0000256" key="3">
    <source>
        <dbReference type="ARBA" id="ARBA00022692"/>
    </source>
</evidence>
<evidence type="ECO:0000256" key="2">
    <source>
        <dbReference type="ARBA" id="ARBA00022475"/>
    </source>
</evidence>